<dbReference type="GO" id="GO:0071949">
    <property type="term" value="F:FAD binding"/>
    <property type="evidence" value="ECO:0007669"/>
    <property type="project" value="InterPro"/>
</dbReference>
<sequence>MSIESNLLKKERQNVTFSVEELTNVWDGGKEDTEIRRKVVKVFGDDPVLKSPPICTMTREERYTEATRKCVYIFRNMLQKNGIYPGSKEFEHFWNAMPIEYTLLIHMGAFIPCIMSFGSEEQVAKWLPLSANLNIICTYAQTELGHGSFLRGLETEATFDRETQEFVINCPKVSSMKWWPGDMGLNANHALVMANLIVGGKKYGMHPFMVQIRDLSTHMPLPGVTVGDIGSKMGFEAIDNGFLYMKNVRIPRENLLNKNSEVKPDGTYVKKASDRLMYGSMVNLRVNLPKSQAIDVLAKACTIAIRYSAVRRQGLLNPGGAEVAVLDYTLQQHKLIPQLATVYATKFAGEGIIKKHQAFLQNMAKGNISDLAEIHALSASFKASVSEQCTEGVEVCRRACGGHGYSQASGLPHLLSKVTPTCTYEGENTVLYLQTARYLVKCAKEKAADLPESILFLVQPIQNARGNITSLDNLALYFKNRAALCVQAASKKVNQMSNKGLAMHEAWDKSSVQLVHATKAYVIQYIFDAFASFVKEVKCSKSVKEILEDLCCLYGLHYINNCSGDFLKLGILTAHHCNIAEEAEIALLEKLRPNAVGIVDAFDFTDSSMESCLGAYDGNVYERLFDMAKLSPLNKEPVHQASYKYLRPYLLEGRDILEGAKSKL</sequence>
<feature type="binding site" evidence="13">
    <location>
        <position position="181"/>
    </location>
    <ligand>
        <name>FAD</name>
        <dbReference type="ChEBI" id="CHEBI:57692"/>
    </ligand>
</feature>
<feature type="domain" description="Acyl-CoA oxidase C-alpha1" evidence="16">
    <location>
        <begin position="278"/>
        <end position="440"/>
    </location>
</feature>
<name>A0A6F9D6F6_9ASCI</name>
<keyword evidence="5 11" id="KW-0285">Flavoprotein</keyword>
<gene>
    <name evidence="17" type="primary">Acox2-002</name>
</gene>
<dbReference type="Pfam" id="PF14749">
    <property type="entry name" value="Acyl-CoA_ox_N"/>
    <property type="match status" value="1"/>
</dbReference>
<evidence type="ECO:0000256" key="3">
    <source>
        <dbReference type="ARBA" id="ARBA00004846"/>
    </source>
</evidence>
<evidence type="ECO:0000256" key="1">
    <source>
        <dbReference type="ARBA" id="ARBA00001974"/>
    </source>
</evidence>
<dbReference type="InterPro" id="IPR055060">
    <property type="entry name" value="ACOX_C_alpha1"/>
</dbReference>
<comment type="similarity">
    <text evidence="4 11">Belongs to the acyl-CoA oxidase family.</text>
</comment>
<dbReference type="PANTHER" id="PTHR10909">
    <property type="entry name" value="ELECTRON TRANSPORT OXIDOREDUCTASE"/>
    <property type="match status" value="1"/>
</dbReference>
<evidence type="ECO:0000313" key="17">
    <source>
        <dbReference type="EMBL" id="CAB3219770.1"/>
    </source>
</evidence>
<dbReference type="Gene3D" id="1.20.140.10">
    <property type="entry name" value="Butyryl-CoA Dehydrogenase, subunit A, domain 3"/>
    <property type="match status" value="2"/>
</dbReference>
<dbReference type="Pfam" id="PF22924">
    <property type="entry name" value="ACOX_C_alpha1"/>
    <property type="match status" value="1"/>
</dbReference>
<dbReference type="InterPro" id="IPR036250">
    <property type="entry name" value="AcylCo_DH-like_C"/>
</dbReference>
<accession>A0A6F9D6F6</accession>
<evidence type="ECO:0000256" key="4">
    <source>
        <dbReference type="ARBA" id="ARBA00006288"/>
    </source>
</evidence>
<dbReference type="InterPro" id="IPR002655">
    <property type="entry name" value="Acyl-CoA_oxidase_C"/>
</dbReference>
<keyword evidence="6 11" id="KW-0274">FAD</keyword>
<dbReference type="InterPro" id="IPR046373">
    <property type="entry name" value="Acyl-CoA_Oxase/DH_mid-dom_sf"/>
</dbReference>
<evidence type="ECO:0000259" key="14">
    <source>
        <dbReference type="Pfam" id="PF01756"/>
    </source>
</evidence>
<keyword evidence="8" id="KW-0560">Oxidoreductase</keyword>
<dbReference type="FunFam" id="2.40.110.10:FF:000003">
    <property type="entry name" value="Acyl-coenzyme A oxidase"/>
    <property type="match status" value="1"/>
</dbReference>
<dbReference type="GO" id="GO:0003997">
    <property type="term" value="F:acyl-CoA oxidase activity"/>
    <property type="evidence" value="ECO:0007669"/>
    <property type="project" value="InterPro"/>
</dbReference>
<dbReference type="GO" id="GO:0055088">
    <property type="term" value="P:lipid homeostasis"/>
    <property type="evidence" value="ECO:0007669"/>
    <property type="project" value="TreeGrafter"/>
</dbReference>
<evidence type="ECO:0000256" key="9">
    <source>
        <dbReference type="ARBA" id="ARBA00023098"/>
    </source>
</evidence>
<dbReference type="Gene3D" id="1.10.540.10">
    <property type="entry name" value="Acyl-CoA dehydrogenase/oxidase, N-terminal domain"/>
    <property type="match status" value="1"/>
</dbReference>
<comment type="pathway">
    <text evidence="3">Lipid metabolism; peroxisomal fatty acid beta-oxidation.</text>
</comment>
<organism evidence="17">
    <name type="scientific">Phallusia mammillata</name>
    <dbReference type="NCBI Taxonomy" id="59560"/>
    <lineage>
        <taxon>Eukaryota</taxon>
        <taxon>Metazoa</taxon>
        <taxon>Chordata</taxon>
        <taxon>Tunicata</taxon>
        <taxon>Ascidiacea</taxon>
        <taxon>Phlebobranchia</taxon>
        <taxon>Ascidiidae</taxon>
        <taxon>Phallusia</taxon>
    </lineage>
</organism>
<dbReference type="FunFam" id="1.20.140.10:FF:000005">
    <property type="entry name" value="Acyl-coenzyme A oxidase"/>
    <property type="match status" value="1"/>
</dbReference>
<dbReference type="SUPFAM" id="SSF47203">
    <property type="entry name" value="Acyl-CoA dehydrogenase C-terminal domain-like"/>
    <property type="match status" value="2"/>
</dbReference>
<evidence type="ECO:0000259" key="16">
    <source>
        <dbReference type="Pfam" id="PF22924"/>
    </source>
</evidence>
<dbReference type="GO" id="GO:0000038">
    <property type="term" value="P:very long-chain fatty acid metabolic process"/>
    <property type="evidence" value="ECO:0007669"/>
    <property type="project" value="TreeGrafter"/>
</dbReference>
<feature type="active site" description="Proton acceptor" evidence="12">
    <location>
        <position position="425"/>
    </location>
</feature>
<comment type="subcellular location">
    <subcellularLocation>
        <location evidence="2">Peroxisome</location>
    </subcellularLocation>
</comment>
<dbReference type="GO" id="GO:0005777">
    <property type="term" value="C:peroxisome"/>
    <property type="evidence" value="ECO:0007669"/>
    <property type="project" value="UniProtKB-SubCell"/>
</dbReference>
<keyword evidence="9" id="KW-0443">Lipid metabolism</keyword>
<dbReference type="SUPFAM" id="SSF56645">
    <property type="entry name" value="Acyl-CoA dehydrogenase NM domain-like"/>
    <property type="match status" value="1"/>
</dbReference>
<dbReference type="InterPro" id="IPR012258">
    <property type="entry name" value="Acyl-CoA_oxidase"/>
</dbReference>
<evidence type="ECO:0000256" key="12">
    <source>
        <dbReference type="PIRSR" id="PIRSR000168-1"/>
    </source>
</evidence>
<proteinExistence type="evidence at transcript level"/>
<dbReference type="PIRSF" id="PIRSF000168">
    <property type="entry name" value="Acyl-CoA_oxidase"/>
    <property type="match status" value="1"/>
</dbReference>
<keyword evidence="10" id="KW-0576">Peroxisome</keyword>
<keyword evidence="7" id="KW-0276">Fatty acid metabolism</keyword>
<reference evidence="17" key="1">
    <citation type="submission" date="2020-04" db="EMBL/GenBank/DDBJ databases">
        <authorList>
            <person name="Neveu A P."/>
        </authorList>
    </citation>
    <scope>NUCLEOTIDE SEQUENCE</scope>
    <source>
        <tissue evidence="17">Whole embryo</tissue>
    </source>
</reference>
<dbReference type="InterPro" id="IPR037069">
    <property type="entry name" value="AcylCoA_DH/ox_N_sf"/>
</dbReference>
<dbReference type="AlphaFoldDB" id="A0A6F9D6F6"/>
<dbReference type="Gene3D" id="2.40.110.10">
    <property type="entry name" value="Butyryl-CoA Dehydrogenase, subunit A, domain 2"/>
    <property type="match status" value="1"/>
</dbReference>
<dbReference type="Pfam" id="PF01756">
    <property type="entry name" value="ACOX"/>
    <property type="match status" value="1"/>
</dbReference>
<feature type="domain" description="Acyl-CoA oxidase C-terminal" evidence="14">
    <location>
        <begin position="471"/>
        <end position="650"/>
    </location>
</feature>
<evidence type="ECO:0000256" key="6">
    <source>
        <dbReference type="ARBA" id="ARBA00022827"/>
    </source>
</evidence>
<protein>
    <recommendedName>
        <fullName evidence="11">Acyl-coenzyme A oxidase</fullName>
    </recommendedName>
</protein>
<evidence type="ECO:0000256" key="13">
    <source>
        <dbReference type="PIRSR" id="PIRSR000168-2"/>
    </source>
</evidence>
<evidence type="ECO:0000256" key="10">
    <source>
        <dbReference type="ARBA" id="ARBA00023140"/>
    </source>
</evidence>
<evidence type="ECO:0000256" key="5">
    <source>
        <dbReference type="ARBA" id="ARBA00022630"/>
    </source>
</evidence>
<evidence type="ECO:0000256" key="11">
    <source>
        <dbReference type="PIRNR" id="PIRNR000168"/>
    </source>
</evidence>
<feature type="domain" description="Acyl-coenzyme A oxidase N-terminal" evidence="15">
    <location>
        <begin position="18"/>
        <end position="136"/>
    </location>
</feature>
<dbReference type="GO" id="GO:0005504">
    <property type="term" value="F:fatty acid binding"/>
    <property type="evidence" value="ECO:0007669"/>
    <property type="project" value="TreeGrafter"/>
</dbReference>
<dbReference type="EMBL" id="LR782663">
    <property type="protein sequence ID" value="CAB3219770.1"/>
    <property type="molecule type" value="mRNA"/>
</dbReference>
<feature type="binding site" evidence="13">
    <location>
        <position position="142"/>
    </location>
    <ligand>
        <name>FAD</name>
        <dbReference type="ChEBI" id="CHEBI:57692"/>
    </ligand>
</feature>
<dbReference type="GO" id="GO:0033540">
    <property type="term" value="P:fatty acid beta-oxidation using acyl-CoA oxidase"/>
    <property type="evidence" value="ECO:0007669"/>
    <property type="project" value="TreeGrafter"/>
</dbReference>
<dbReference type="FunFam" id="1.20.140.10:FF:000013">
    <property type="entry name" value="Acyl-coenzyme A oxidase"/>
    <property type="match status" value="1"/>
</dbReference>
<comment type="cofactor">
    <cofactor evidence="1">
        <name>FAD</name>
        <dbReference type="ChEBI" id="CHEBI:57692"/>
    </cofactor>
</comment>
<dbReference type="InterPro" id="IPR029320">
    <property type="entry name" value="Acyl-CoA_ox_N"/>
</dbReference>
<evidence type="ECO:0000256" key="2">
    <source>
        <dbReference type="ARBA" id="ARBA00004275"/>
    </source>
</evidence>
<dbReference type="PANTHER" id="PTHR10909:SF344">
    <property type="entry name" value="PEROXISOMAL ACYL-COENZYME A OXIDASE 2"/>
    <property type="match status" value="1"/>
</dbReference>
<evidence type="ECO:0000256" key="7">
    <source>
        <dbReference type="ARBA" id="ARBA00022832"/>
    </source>
</evidence>
<dbReference type="InterPro" id="IPR009100">
    <property type="entry name" value="AcylCoA_DH/oxidase_NM_dom_sf"/>
</dbReference>
<evidence type="ECO:0000259" key="15">
    <source>
        <dbReference type="Pfam" id="PF14749"/>
    </source>
</evidence>
<evidence type="ECO:0000256" key="8">
    <source>
        <dbReference type="ARBA" id="ARBA00023002"/>
    </source>
</evidence>